<evidence type="ECO:0000256" key="1">
    <source>
        <dbReference type="ARBA" id="ARBA00022801"/>
    </source>
</evidence>
<dbReference type="EMBL" id="CP094929">
    <property type="protein sequence ID" value="UOM50159.1"/>
    <property type="molecule type" value="Genomic_DNA"/>
</dbReference>
<dbReference type="Pfam" id="PF12146">
    <property type="entry name" value="Hydrolase_4"/>
    <property type="match status" value="1"/>
</dbReference>
<dbReference type="Gene3D" id="3.40.50.1820">
    <property type="entry name" value="alpha/beta hydrolase"/>
    <property type="match status" value="1"/>
</dbReference>
<keyword evidence="2" id="KW-1133">Transmembrane helix</keyword>
<organism evidence="4 5">
    <name type="scientific">Sphaerochaeta associata</name>
    <dbReference type="NCBI Taxonomy" id="1129264"/>
    <lineage>
        <taxon>Bacteria</taxon>
        <taxon>Pseudomonadati</taxon>
        <taxon>Spirochaetota</taxon>
        <taxon>Spirochaetia</taxon>
        <taxon>Spirochaetales</taxon>
        <taxon>Sphaerochaetaceae</taxon>
        <taxon>Sphaerochaeta</taxon>
    </lineage>
</organism>
<reference evidence="5" key="1">
    <citation type="journal article" date="2024" name="J Bioinform Genom">
        <title>Complete genome sequence of the type strain bacterium Sphaerochaeta associata GLS2t (VKM B-2742)t.</title>
        <authorList>
            <person name="Troshina O.Y."/>
            <person name="Tepeeva A.N."/>
            <person name="Arzamasceva V.O."/>
            <person name="Whitman W.B."/>
            <person name="Varghese N."/>
            <person name="Shapiro N."/>
            <person name="Woyke T."/>
            <person name="Kripides N.C."/>
            <person name="Vasilenko O.V."/>
        </authorList>
    </citation>
    <scope>NUCLEOTIDE SEQUENCE [LARGE SCALE GENOMIC DNA]</scope>
    <source>
        <strain evidence="5">GLS2T</strain>
    </source>
</reference>
<evidence type="ECO:0000259" key="3">
    <source>
        <dbReference type="Pfam" id="PF12146"/>
    </source>
</evidence>
<dbReference type="SUPFAM" id="SSF53474">
    <property type="entry name" value="alpha/beta-Hydrolases"/>
    <property type="match status" value="1"/>
</dbReference>
<dbReference type="InterPro" id="IPR029058">
    <property type="entry name" value="AB_hydrolase_fold"/>
</dbReference>
<dbReference type="RefSeq" id="WP_244771551.1">
    <property type="nucleotide sequence ID" value="NZ_CP094929.1"/>
</dbReference>
<evidence type="ECO:0000313" key="5">
    <source>
        <dbReference type="Proteomes" id="UP000829708"/>
    </source>
</evidence>
<keyword evidence="1 4" id="KW-0378">Hydrolase</keyword>
<proteinExistence type="predicted"/>
<evidence type="ECO:0000256" key="2">
    <source>
        <dbReference type="SAM" id="Phobius"/>
    </source>
</evidence>
<keyword evidence="2" id="KW-0812">Transmembrane</keyword>
<dbReference type="InterPro" id="IPR050261">
    <property type="entry name" value="FrsA_esterase"/>
</dbReference>
<gene>
    <name evidence="4" type="ORF">MUG09_11400</name>
</gene>
<feature type="transmembrane region" description="Helical" evidence="2">
    <location>
        <begin position="12"/>
        <end position="36"/>
    </location>
</feature>
<dbReference type="Proteomes" id="UP000829708">
    <property type="component" value="Chromosome"/>
</dbReference>
<dbReference type="GO" id="GO:0016787">
    <property type="term" value="F:hydrolase activity"/>
    <property type="evidence" value="ECO:0007669"/>
    <property type="project" value="UniProtKB-KW"/>
</dbReference>
<dbReference type="PANTHER" id="PTHR22946">
    <property type="entry name" value="DIENELACTONE HYDROLASE DOMAIN-CONTAINING PROTEIN-RELATED"/>
    <property type="match status" value="1"/>
</dbReference>
<accession>A0ABY4D7U6</accession>
<keyword evidence="5" id="KW-1185">Reference proteome</keyword>
<feature type="domain" description="Serine aminopeptidase S33" evidence="3">
    <location>
        <begin position="86"/>
        <end position="195"/>
    </location>
</feature>
<evidence type="ECO:0000313" key="4">
    <source>
        <dbReference type="EMBL" id="UOM50159.1"/>
    </source>
</evidence>
<dbReference type="PANTHER" id="PTHR22946:SF9">
    <property type="entry name" value="POLYKETIDE TRANSFERASE AF380"/>
    <property type="match status" value="1"/>
</dbReference>
<dbReference type="InterPro" id="IPR022742">
    <property type="entry name" value="Hydrolase_4"/>
</dbReference>
<sequence>MRNKNKRVGRKRWLIVLGLVVLIFILVSLVTTKLVYDAQFRRHDRPDETIHANLRYIDIERDYPRSIVHFTSGKNTLQGYFYGDRSARALMVVAHGLGGGADSSLSQIRHFVDSGFLVFAYDCTGSYDSEGSSTRGFPQSILDLHAALAYLESQPSLASLPRLLFGHSWGGYAVAAVLSYDHDIKAIVSVSGANSAMDIIIEQAKQMMGNSAYIQYPFLWFYQRMLFGKAASFDAVSAINTANIPVLIIHGIEDELVPYDGSAIIAFKDEISNPYVRYITATREGRNGHNNLFRTDEAVTYVEQVNKEYRALYDAYETQIPYEVKQRYYASIDRFRIHALQPSLMQEIDAFLDSAVVQPYP</sequence>
<keyword evidence="2" id="KW-0472">Membrane</keyword>
<protein>
    <submittedName>
        <fullName evidence="4">Alpha/beta hydrolase</fullName>
    </submittedName>
</protein>
<name>A0ABY4D7U6_9SPIR</name>